<dbReference type="AlphaFoldDB" id="A0A151WSQ9"/>
<evidence type="ECO:0000313" key="3">
    <source>
        <dbReference type="Proteomes" id="UP000075809"/>
    </source>
</evidence>
<dbReference type="InterPro" id="IPR033469">
    <property type="entry name" value="CYTH-like_dom_sf"/>
</dbReference>
<dbReference type="PROSITE" id="PS51707">
    <property type="entry name" value="CYTH"/>
    <property type="match status" value="1"/>
</dbReference>
<organism evidence="2 3">
    <name type="scientific">Mycetomoellerius zeteki</name>
    <dbReference type="NCBI Taxonomy" id="64791"/>
    <lineage>
        <taxon>Eukaryota</taxon>
        <taxon>Metazoa</taxon>
        <taxon>Ecdysozoa</taxon>
        <taxon>Arthropoda</taxon>
        <taxon>Hexapoda</taxon>
        <taxon>Insecta</taxon>
        <taxon>Pterygota</taxon>
        <taxon>Neoptera</taxon>
        <taxon>Endopterygota</taxon>
        <taxon>Hymenoptera</taxon>
        <taxon>Apocrita</taxon>
        <taxon>Aculeata</taxon>
        <taxon>Formicoidea</taxon>
        <taxon>Formicidae</taxon>
        <taxon>Myrmicinae</taxon>
        <taxon>Mycetomoellerius</taxon>
    </lineage>
</organism>
<name>A0A151WSQ9_9HYME</name>
<dbReference type="SMART" id="SM01118">
    <property type="entry name" value="CYTH"/>
    <property type="match status" value="1"/>
</dbReference>
<dbReference type="SUPFAM" id="SSF55154">
    <property type="entry name" value="CYTH-like phosphatases"/>
    <property type="match status" value="1"/>
</dbReference>
<keyword evidence="3" id="KW-1185">Reference proteome</keyword>
<dbReference type="KEGG" id="mzt:108726709"/>
<dbReference type="OrthoDB" id="6159137at2759"/>
<proteinExistence type="predicted"/>
<reference evidence="2 3" key="1">
    <citation type="submission" date="2015-09" db="EMBL/GenBank/DDBJ databases">
        <title>Trachymyrmex zeteki WGS genome.</title>
        <authorList>
            <person name="Nygaard S."/>
            <person name="Hu H."/>
            <person name="Boomsma J."/>
            <person name="Zhang G."/>
        </authorList>
    </citation>
    <scope>NUCLEOTIDE SEQUENCE [LARGE SCALE GENOMIC DNA]</scope>
    <source>
        <strain evidence="2">Tzet28-1</strain>
        <tissue evidence="2">Whole body</tissue>
    </source>
</reference>
<dbReference type="PANTHER" id="PTHR21028">
    <property type="entry name" value="SI:CH211-156B7.4"/>
    <property type="match status" value="1"/>
</dbReference>
<dbReference type="PANTHER" id="PTHR21028:SF2">
    <property type="entry name" value="CYTH DOMAIN-CONTAINING PROTEIN"/>
    <property type="match status" value="1"/>
</dbReference>
<protein>
    <recommendedName>
        <fullName evidence="1">CYTH domain-containing protein</fullName>
    </recommendedName>
</protein>
<dbReference type="Gene3D" id="2.40.320.10">
    <property type="entry name" value="Hypothetical Protein Pfu-838710-001"/>
    <property type="match status" value="1"/>
</dbReference>
<evidence type="ECO:0000259" key="1">
    <source>
        <dbReference type="PROSITE" id="PS51707"/>
    </source>
</evidence>
<dbReference type="GO" id="GO:0016462">
    <property type="term" value="F:pyrophosphatase activity"/>
    <property type="evidence" value="ECO:0007669"/>
    <property type="project" value="UniProtKB-ARBA"/>
</dbReference>
<dbReference type="Proteomes" id="UP000075809">
    <property type="component" value="Unassembled WGS sequence"/>
</dbReference>
<dbReference type="Pfam" id="PF01928">
    <property type="entry name" value="CYTH"/>
    <property type="match status" value="1"/>
</dbReference>
<gene>
    <name evidence="2" type="ORF">ALC60_10023</name>
</gene>
<evidence type="ECO:0000313" key="2">
    <source>
        <dbReference type="EMBL" id="KYQ50884.1"/>
    </source>
</evidence>
<dbReference type="STRING" id="64791.A0A151WSQ9"/>
<dbReference type="EMBL" id="KQ982769">
    <property type="protein sequence ID" value="KYQ50884.1"/>
    <property type="molecule type" value="Genomic_DNA"/>
</dbReference>
<dbReference type="InterPro" id="IPR008173">
    <property type="entry name" value="Adenylyl_cyclase_CyaB"/>
</dbReference>
<dbReference type="InterPro" id="IPR023577">
    <property type="entry name" value="CYTH_domain"/>
</dbReference>
<feature type="domain" description="CYTH" evidence="1">
    <location>
        <begin position="2"/>
        <end position="170"/>
    </location>
</feature>
<accession>A0A151WSQ9</accession>
<sequence length="172" mass="19502">MHRNIEIKAIIRDIKQTISKATELSDNAQEIKQHDIFFKTKEGRLKLRKFKDGTAELILYKRPDVSGPKLSTYDRVSLNSDIVESIESILIQSNGILGVVKKTRLLFIVGQTRIHIDKVDGLGNFIELEVVLKEDQDIITGQKIADDLMQALLIKKDDLIAEAYIDLLNSKT</sequence>
<dbReference type="CDD" id="cd07890">
    <property type="entry name" value="CYTH-like_AC_IV-like"/>
    <property type="match status" value="1"/>
</dbReference>